<name>A0A182QP69_9DIPT</name>
<dbReference type="Proteomes" id="UP000075886">
    <property type="component" value="Unassembled WGS sequence"/>
</dbReference>
<reference evidence="2" key="2">
    <citation type="submission" date="2020-05" db="UniProtKB">
        <authorList>
            <consortium name="EnsemblMetazoa"/>
        </authorList>
    </citation>
    <scope>IDENTIFICATION</scope>
    <source>
        <strain evidence="2">FAR1</strain>
    </source>
</reference>
<feature type="compositionally biased region" description="Low complexity" evidence="1">
    <location>
        <begin position="169"/>
        <end position="181"/>
    </location>
</feature>
<sequence length="297" mass="32880">MGFRTLFETNFDYAGYGLRSSLRVSEDDSLRVRKAIHSTRKDGSIEHDYARIPEVIDIGTVRHNTASFHDKMSLDKQLQAPEAQRSFNISPVRPCWQAYISEVHPSANRCSPLFPFAFDVSFFGSGRVSPPAAAPPACERWAVVSGGSANVTVAVGDGSGEPGDGDGGSTVTTSTSSRTSPTSLNLTVCLVDFFFTFTGGELAARRVRGSLRGSIYRPGTPTDSETGRTAIHRHDARRGRVYPFRMLMEETPQRNNNYLIALERLVTVARQIVNSALFGPMKYRFDFTTNGRHWSEW</sequence>
<dbReference type="EnsemblMetazoa" id="AFAF014108-RA">
    <property type="protein sequence ID" value="AFAF014108-PA"/>
    <property type="gene ID" value="AFAF014108"/>
</dbReference>
<organism evidence="2 3">
    <name type="scientific">Anopheles farauti</name>
    <dbReference type="NCBI Taxonomy" id="69004"/>
    <lineage>
        <taxon>Eukaryota</taxon>
        <taxon>Metazoa</taxon>
        <taxon>Ecdysozoa</taxon>
        <taxon>Arthropoda</taxon>
        <taxon>Hexapoda</taxon>
        <taxon>Insecta</taxon>
        <taxon>Pterygota</taxon>
        <taxon>Neoptera</taxon>
        <taxon>Endopterygota</taxon>
        <taxon>Diptera</taxon>
        <taxon>Nematocera</taxon>
        <taxon>Culicoidea</taxon>
        <taxon>Culicidae</taxon>
        <taxon>Anophelinae</taxon>
        <taxon>Anopheles</taxon>
    </lineage>
</organism>
<dbReference type="VEuPathDB" id="VectorBase:AFAF014108"/>
<evidence type="ECO:0000313" key="2">
    <source>
        <dbReference type="EnsemblMetazoa" id="AFAF014108-PA"/>
    </source>
</evidence>
<feature type="region of interest" description="Disordered" evidence="1">
    <location>
        <begin position="156"/>
        <end position="181"/>
    </location>
</feature>
<accession>A0A182QP69</accession>
<evidence type="ECO:0000313" key="3">
    <source>
        <dbReference type="Proteomes" id="UP000075886"/>
    </source>
</evidence>
<keyword evidence="3" id="KW-1185">Reference proteome</keyword>
<dbReference type="EMBL" id="AXCN02000255">
    <property type="status" value="NOT_ANNOTATED_CDS"/>
    <property type="molecule type" value="Genomic_DNA"/>
</dbReference>
<reference evidence="3" key="1">
    <citation type="submission" date="2014-01" db="EMBL/GenBank/DDBJ databases">
        <title>The Genome Sequence of Anopheles farauti FAR1 (V2).</title>
        <authorList>
            <consortium name="The Broad Institute Genomics Platform"/>
            <person name="Neafsey D.E."/>
            <person name="Besansky N."/>
            <person name="Howell P."/>
            <person name="Walton C."/>
            <person name="Young S.K."/>
            <person name="Zeng Q."/>
            <person name="Gargeya S."/>
            <person name="Fitzgerald M."/>
            <person name="Haas B."/>
            <person name="Abouelleil A."/>
            <person name="Allen A.W."/>
            <person name="Alvarado L."/>
            <person name="Arachchi H.M."/>
            <person name="Berlin A.M."/>
            <person name="Chapman S.B."/>
            <person name="Gainer-Dewar J."/>
            <person name="Goldberg J."/>
            <person name="Griggs A."/>
            <person name="Gujja S."/>
            <person name="Hansen M."/>
            <person name="Howarth C."/>
            <person name="Imamovic A."/>
            <person name="Ireland A."/>
            <person name="Larimer J."/>
            <person name="McCowan C."/>
            <person name="Murphy C."/>
            <person name="Pearson M."/>
            <person name="Poon T.W."/>
            <person name="Priest M."/>
            <person name="Roberts A."/>
            <person name="Saif S."/>
            <person name="Shea T."/>
            <person name="Sisk P."/>
            <person name="Sykes S."/>
            <person name="Wortman J."/>
            <person name="Nusbaum C."/>
            <person name="Birren B."/>
        </authorList>
    </citation>
    <scope>NUCLEOTIDE SEQUENCE [LARGE SCALE GENOMIC DNA]</scope>
    <source>
        <strain evidence="3">FAR1</strain>
    </source>
</reference>
<feature type="compositionally biased region" description="Gly residues" evidence="1">
    <location>
        <begin position="157"/>
        <end position="168"/>
    </location>
</feature>
<proteinExistence type="predicted"/>
<dbReference type="AlphaFoldDB" id="A0A182QP69"/>
<evidence type="ECO:0000256" key="1">
    <source>
        <dbReference type="SAM" id="MobiDB-lite"/>
    </source>
</evidence>
<protein>
    <submittedName>
        <fullName evidence="2">Uncharacterized protein</fullName>
    </submittedName>
</protein>